<evidence type="ECO:0000256" key="7">
    <source>
        <dbReference type="ARBA" id="ARBA00023326"/>
    </source>
</evidence>
<evidence type="ECO:0008006" key="11">
    <source>
        <dbReference type="Google" id="ProtNLM"/>
    </source>
</evidence>
<dbReference type="AlphaFoldDB" id="A0A8J3PMQ7"/>
<evidence type="ECO:0000256" key="1">
    <source>
        <dbReference type="ARBA" id="ARBA00004613"/>
    </source>
</evidence>
<evidence type="ECO:0000256" key="6">
    <source>
        <dbReference type="ARBA" id="ARBA00023295"/>
    </source>
</evidence>
<comment type="caution">
    <text evidence="9">The sequence shown here is derived from an EMBL/GenBank/DDBJ whole genome shotgun (WGS) entry which is preliminary data.</text>
</comment>
<feature type="chain" id="PRO_5039322345" description="Chitosanase of glycosyl hydrolase group 75" evidence="8">
    <location>
        <begin position="21"/>
        <end position="218"/>
    </location>
</feature>
<dbReference type="RefSeq" id="WP_168079847.1">
    <property type="nucleotide sequence ID" value="NZ_BAAAQJ010000035.1"/>
</dbReference>
<keyword evidence="5" id="KW-0119">Carbohydrate metabolism</keyword>
<dbReference type="GO" id="GO:0000272">
    <property type="term" value="P:polysaccharide catabolic process"/>
    <property type="evidence" value="ECO:0007669"/>
    <property type="project" value="UniProtKB-KW"/>
</dbReference>
<dbReference type="Proteomes" id="UP000653674">
    <property type="component" value="Unassembled WGS sequence"/>
</dbReference>
<comment type="subcellular location">
    <subcellularLocation>
        <location evidence="1">Secreted</location>
    </subcellularLocation>
</comment>
<dbReference type="PANTHER" id="PTHR42061:SF6">
    <property type="entry name" value="ENDO-CHITOSANASE"/>
    <property type="match status" value="1"/>
</dbReference>
<dbReference type="EMBL" id="BONU01000038">
    <property type="protein sequence ID" value="GIG75811.1"/>
    <property type="molecule type" value="Genomic_DNA"/>
</dbReference>
<protein>
    <recommendedName>
        <fullName evidence="11">Chitosanase of glycosyl hydrolase group 75</fullName>
    </recommendedName>
</protein>
<dbReference type="InterPro" id="IPR009939">
    <property type="entry name" value="Chitosanase_fungal"/>
</dbReference>
<evidence type="ECO:0000256" key="8">
    <source>
        <dbReference type="SAM" id="SignalP"/>
    </source>
</evidence>
<organism evidence="9 10">
    <name type="scientific">Planosporangium flavigriseum</name>
    <dbReference type="NCBI Taxonomy" id="373681"/>
    <lineage>
        <taxon>Bacteria</taxon>
        <taxon>Bacillati</taxon>
        <taxon>Actinomycetota</taxon>
        <taxon>Actinomycetes</taxon>
        <taxon>Micromonosporales</taxon>
        <taxon>Micromonosporaceae</taxon>
        <taxon>Planosporangium</taxon>
    </lineage>
</organism>
<name>A0A8J3PMQ7_9ACTN</name>
<gene>
    <name evidence="9" type="ORF">Pfl04_42150</name>
</gene>
<keyword evidence="2" id="KW-0964">Secreted</keyword>
<proteinExistence type="predicted"/>
<evidence type="ECO:0000256" key="5">
    <source>
        <dbReference type="ARBA" id="ARBA00023277"/>
    </source>
</evidence>
<dbReference type="GO" id="GO:0016977">
    <property type="term" value="F:chitosanase activity"/>
    <property type="evidence" value="ECO:0007669"/>
    <property type="project" value="InterPro"/>
</dbReference>
<keyword evidence="10" id="KW-1185">Reference proteome</keyword>
<evidence type="ECO:0000313" key="9">
    <source>
        <dbReference type="EMBL" id="GIG75811.1"/>
    </source>
</evidence>
<accession>A0A8J3PMQ7</accession>
<evidence type="ECO:0000256" key="3">
    <source>
        <dbReference type="ARBA" id="ARBA00022729"/>
    </source>
</evidence>
<feature type="signal peptide" evidence="8">
    <location>
        <begin position="1"/>
        <end position="20"/>
    </location>
</feature>
<dbReference type="GO" id="GO:0005576">
    <property type="term" value="C:extracellular region"/>
    <property type="evidence" value="ECO:0007669"/>
    <property type="project" value="UniProtKB-SubCell"/>
</dbReference>
<keyword evidence="7" id="KW-0624">Polysaccharide degradation</keyword>
<evidence type="ECO:0000313" key="10">
    <source>
        <dbReference type="Proteomes" id="UP000653674"/>
    </source>
</evidence>
<keyword evidence="3 8" id="KW-0732">Signal</keyword>
<sequence length="218" mass="22681">MRILHLTFIALIIASSSFVALEPVTLAWATADQLLARTQPCDAVSTGRYTTHDNPTARVPVCRSGPAYFWHAGMSIDCDGVATPRCNAGTDPAYQALTLYRGADGRYLTADEARYFVIPLPSSRFDYRSAGIAPGNVGAIVYDGKVVYGIFADVGPETAIGEASYATAVALGINPDPGHGGVSGGVTYVVFPGQFPDDTGTSAINQVGAAAAAAFVRG</sequence>
<reference evidence="9" key="1">
    <citation type="submission" date="2021-01" db="EMBL/GenBank/DDBJ databases">
        <title>Whole genome shotgun sequence of Planosporangium flavigriseum NBRC 105377.</title>
        <authorList>
            <person name="Komaki H."/>
            <person name="Tamura T."/>
        </authorList>
    </citation>
    <scope>NUCLEOTIDE SEQUENCE</scope>
    <source>
        <strain evidence="9">NBRC 105377</strain>
    </source>
</reference>
<keyword evidence="6" id="KW-0326">Glycosidase</keyword>
<evidence type="ECO:0000256" key="2">
    <source>
        <dbReference type="ARBA" id="ARBA00022525"/>
    </source>
</evidence>
<keyword evidence="4" id="KW-0378">Hydrolase</keyword>
<dbReference type="Pfam" id="PF07335">
    <property type="entry name" value="Glyco_hydro_75"/>
    <property type="match status" value="1"/>
</dbReference>
<dbReference type="PANTHER" id="PTHR42061">
    <property type="entry name" value="ENDO-CHITOSANASE"/>
    <property type="match status" value="1"/>
</dbReference>
<evidence type="ECO:0000256" key="4">
    <source>
        <dbReference type="ARBA" id="ARBA00022801"/>
    </source>
</evidence>